<reference evidence="2 3" key="1">
    <citation type="journal article" date="2022" name="Allergy">
        <title>Genome assembly and annotation of Periplaneta americana reveal a comprehensive cockroach allergen profile.</title>
        <authorList>
            <person name="Wang L."/>
            <person name="Xiong Q."/>
            <person name="Saelim N."/>
            <person name="Wang L."/>
            <person name="Nong W."/>
            <person name="Wan A.T."/>
            <person name="Shi M."/>
            <person name="Liu X."/>
            <person name="Cao Q."/>
            <person name="Hui J.H.L."/>
            <person name="Sookrung N."/>
            <person name="Leung T.F."/>
            <person name="Tungtrongchitr A."/>
            <person name="Tsui S.K.W."/>
        </authorList>
    </citation>
    <scope>NUCLEOTIDE SEQUENCE [LARGE SCALE GENOMIC DNA]</scope>
    <source>
        <strain evidence="2">PWHHKU_190912</strain>
    </source>
</reference>
<gene>
    <name evidence="2" type="ORF">ANN_27146</name>
</gene>
<dbReference type="Proteomes" id="UP001148838">
    <property type="component" value="Unassembled WGS sequence"/>
</dbReference>
<dbReference type="EMBL" id="JAJSOF020000040">
    <property type="protein sequence ID" value="KAJ4426332.1"/>
    <property type="molecule type" value="Genomic_DNA"/>
</dbReference>
<feature type="compositionally biased region" description="Basic and acidic residues" evidence="1">
    <location>
        <begin position="133"/>
        <end position="161"/>
    </location>
</feature>
<feature type="region of interest" description="Disordered" evidence="1">
    <location>
        <begin position="200"/>
        <end position="242"/>
    </location>
</feature>
<name>A0ABQ8RXI1_PERAM</name>
<comment type="caution">
    <text evidence="2">The sequence shown here is derived from an EMBL/GenBank/DDBJ whole genome shotgun (WGS) entry which is preliminary data.</text>
</comment>
<accession>A0ABQ8RXI1</accession>
<organism evidence="2 3">
    <name type="scientific">Periplaneta americana</name>
    <name type="common">American cockroach</name>
    <name type="synonym">Blatta americana</name>
    <dbReference type="NCBI Taxonomy" id="6978"/>
    <lineage>
        <taxon>Eukaryota</taxon>
        <taxon>Metazoa</taxon>
        <taxon>Ecdysozoa</taxon>
        <taxon>Arthropoda</taxon>
        <taxon>Hexapoda</taxon>
        <taxon>Insecta</taxon>
        <taxon>Pterygota</taxon>
        <taxon>Neoptera</taxon>
        <taxon>Polyneoptera</taxon>
        <taxon>Dictyoptera</taxon>
        <taxon>Blattodea</taxon>
        <taxon>Blattoidea</taxon>
        <taxon>Blattidae</taxon>
        <taxon>Blattinae</taxon>
        <taxon>Periplaneta</taxon>
    </lineage>
</organism>
<feature type="compositionally biased region" description="Basic and acidic residues" evidence="1">
    <location>
        <begin position="200"/>
        <end position="210"/>
    </location>
</feature>
<evidence type="ECO:0000256" key="1">
    <source>
        <dbReference type="SAM" id="MobiDB-lite"/>
    </source>
</evidence>
<protein>
    <submittedName>
        <fullName evidence="2">Uncharacterized protein</fullName>
    </submittedName>
</protein>
<evidence type="ECO:0000313" key="3">
    <source>
        <dbReference type="Proteomes" id="UP001148838"/>
    </source>
</evidence>
<evidence type="ECO:0000313" key="2">
    <source>
        <dbReference type="EMBL" id="KAJ4426332.1"/>
    </source>
</evidence>
<keyword evidence="3" id="KW-1185">Reference proteome</keyword>
<proteinExistence type="predicted"/>
<feature type="region of interest" description="Disordered" evidence="1">
    <location>
        <begin position="133"/>
        <end position="162"/>
    </location>
</feature>
<sequence>MSQTFAPSIYDETIQKIRDEIKDSSIWVSIDETPDKEIDFTVEQLNRGRGKVADAVRAGGHCTFKNPGYEELQKVVADVNKPFHTSQYVTNPVAPLEVTFALSRDTCLCASETKSTSLCGAKETSGKCYGREEWKKEKKARERGGQKPVQRDSPLDTESKHTPTIVLNTQLNFKTHPNDILNNNSISKHIHSLTLHYERTHTGNKRHQDQQRPVPKMTENRSKHVNKPKSKLTKEEKEAEKTPALKPNLFTQTDKKNCPSVLTFLDLTLPDLLARRRCNEHETLPHVLGFCPQGELLRIDRHNTVRSIIANRLREHGEYEIYEEVQRLSTEGSTRRADIIIIDRDKKKTGLILDPTVRFEINGDQPKQVKELRARAAGIKELALEIVSHHRKTAIDPTAALQHYPYSILMANETITEYRNKWHEHICRMEPTRIPYRLHHYKPQGEDESDALENTGKTNFNIAMETKRANGPKSYC</sequence>
<feature type="compositionally biased region" description="Basic and acidic residues" evidence="1">
    <location>
        <begin position="232"/>
        <end position="242"/>
    </location>
</feature>